<accession>C0Z806</accession>
<dbReference type="STRING" id="358681.BBR47_14220"/>
<dbReference type="AlphaFoldDB" id="C0Z806"/>
<organism evidence="1 2">
    <name type="scientific">Brevibacillus brevis (strain 47 / JCM 6285 / NBRC 100599)</name>
    <dbReference type="NCBI Taxonomy" id="358681"/>
    <lineage>
        <taxon>Bacteria</taxon>
        <taxon>Bacillati</taxon>
        <taxon>Bacillota</taxon>
        <taxon>Bacilli</taxon>
        <taxon>Bacillales</taxon>
        <taxon>Paenibacillaceae</taxon>
        <taxon>Brevibacillus</taxon>
    </lineage>
</organism>
<evidence type="ECO:0000313" key="2">
    <source>
        <dbReference type="Proteomes" id="UP000001877"/>
    </source>
</evidence>
<name>C0Z806_BREBN</name>
<sequence length="37" mass="4349">MGKAGWTERGDSIFSLRFFRDVRYILQKEKTASLPFP</sequence>
<dbReference type="EMBL" id="AP008955">
    <property type="protein sequence ID" value="BAH42399.1"/>
    <property type="molecule type" value="Genomic_DNA"/>
</dbReference>
<dbReference type="KEGG" id="bbe:BBR47_14220"/>
<gene>
    <name evidence="1" type="ordered locus">BBR47_14220</name>
</gene>
<reference evidence="1 2" key="1">
    <citation type="submission" date="2005-03" db="EMBL/GenBank/DDBJ databases">
        <title>Brevibacillus brevis strain 47, complete genome.</title>
        <authorList>
            <person name="Hosoyama A."/>
            <person name="Yamada R."/>
            <person name="Hongo Y."/>
            <person name="Terui Y."/>
            <person name="Ankai A."/>
            <person name="Masuyama W."/>
            <person name="Sekiguchi M."/>
            <person name="Takeda T."/>
            <person name="Asano K."/>
            <person name="Ohji S."/>
            <person name="Ichikawa N."/>
            <person name="Narita S."/>
            <person name="Aoki N."/>
            <person name="Miura H."/>
            <person name="Matsushita S."/>
            <person name="Sekigawa T."/>
            <person name="Yamagata H."/>
            <person name="Yoshikawa H."/>
            <person name="Udaka S."/>
            <person name="Tanikawa S."/>
            <person name="Fujita N."/>
        </authorList>
    </citation>
    <scope>NUCLEOTIDE SEQUENCE [LARGE SCALE GENOMIC DNA]</scope>
    <source>
        <strain evidence="2">47 / JCM 6285 / NBRC 100599</strain>
    </source>
</reference>
<dbReference type="HOGENOM" id="CLU_3340993_0_0_9"/>
<dbReference type="Proteomes" id="UP000001877">
    <property type="component" value="Chromosome"/>
</dbReference>
<keyword evidence="2" id="KW-1185">Reference proteome</keyword>
<proteinExistence type="predicted"/>
<protein>
    <submittedName>
        <fullName evidence="1">Uncharacterized protein</fullName>
    </submittedName>
</protein>
<evidence type="ECO:0000313" key="1">
    <source>
        <dbReference type="EMBL" id="BAH42399.1"/>
    </source>
</evidence>